<proteinExistence type="predicted"/>
<evidence type="ECO:0000313" key="2">
    <source>
        <dbReference type="EMBL" id="QNQ10779.1"/>
    </source>
</evidence>
<dbReference type="InterPro" id="IPR010520">
    <property type="entry name" value="FrsA-like"/>
</dbReference>
<sequence length="440" mass="49589">MATPIERRRLIQAAGLAVALFNADRATIAAPGWQARKTPRSPWYDLGLFEDGVMNSQLLHALGTTYSGSADIGEVLDTGVRIDGTDDWSWPREWMNTAQRVERTARASEQQDRRTSAGKAYLRAATYYRQVVMHHPEPSHSSNRDAAQRSSDAYRQAVRLLRWPAQPVQIPYENTALPGYFLRSPRARGDAPLIILQQGRDAWPEASKHICDDALERGYHALFVHSPGQGMALRAQGLPFRHDWERVVSPMIDFAERIAGVDRKRIGLLGWSMGGALVPRAAAFEHRIKLIVANPGVLDWGASTFEQLEIYIPELLPLLDSDPARFDREIRALMDQQQLIRWFMRDAMAKHGVGSPSALLFELRRYSNVDSVRRIKARTLVMDGSGETTSVGQARQLYDALRCPKTFMLFEAEDTGLLHCQEGAAAVSDHRLFDWIDEYI</sequence>
<keyword evidence="1 2" id="KW-0378">Hydrolase</keyword>
<dbReference type="PANTHER" id="PTHR22946:SF12">
    <property type="entry name" value="CONIDIAL PIGMENT BIOSYNTHESIS PROTEIN AYG1 (AFU_ORTHOLOGUE AFUA_2G17550)"/>
    <property type="match status" value="1"/>
</dbReference>
<evidence type="ECO:0000256" key="1">
    <source>
        <dbReference type="ARBA" id="ARBA00022801"/>
    </source>
</evidence>
<dbReference type="Pfam" id="PF06500">
    <property type="entry name" value="FrsA-like"/>
    <property type="match status" value="1"/>
</dbReference>
<dbReference type="AlphaFoldDB" id="A0A7H0LM76"/>
<gene>
    <name evidence="2" type="ORF">H3Z74_06215</name>
</gene>
<dbReference type="RefSeq" id="WP_187763069.1">
    <property type="nucleotide sequence ID" value="NZ_CP061038.1"/>
</dbReference>
<dbReference type="GO" id="GO:0016787">
    <property type="term" value="F:hydrolase activity"/>
    <property type="evidence" value="ECO:0007669"/>
    <property type="project" value="UniProtKB-KW"/>
</dbReference>
<dbReference type="InterPro" id="IPR050261">
    <property type="entry name" value="FrsA_esterase"/>
</dbReference>
<dbReference type="SUPFAM" id="SSF53474">
    <property type="entry name" value="alpha/beta-Hydrolases"/>
    <property type="match status" value="1"/>
</dbReference>
<evidence type="ECO:0000313" key="3">
    <source>
        <dbReference type="Proteomes" id="UP000516148"/>
    </source>
</evidence>
<organism evidence="2 3">
    <name type="scientific">Sphingomonas alpina</name>
    <dbReference type="NCBI Taxonomy" id="653931"/>
    <lineage>
        <taxon>Bacteria</taxon>
        <taxon>Pseudomonadati</taxon>
        <taxon>Pseudomonadota</taxon>
        <taxon>Alphaproteobacteria</taxon>
        <taxon>Sphingomonadales</taxon>
        <taxon>Sphingomonadaceae</taxon>
        <taxon>Sphingomonas</taxon>
    </lineage>
</organism>
<dbReference type="EMBL" id="CP061038">
    <property type="protein sequence ID" value="QNQ10779.1"/>
    <property type="molecule type" value="Genomic_DNA"/>
</dbReference>
<keyword evidence="3" id="KW-1185">Reference proteome</keyword>
<dbReference type="Proteomes" id="UP000516148">
    <property type="component" value="Chromosome"/>
</dbReference>
<name>A0A7H0LM76_9SPHN</name>
<reference evidence="2 3" key="1">
    <citation type="submission" date="2020-09" db="EMBL/GenBank/DDBJ databases">
        <title>Sphingomonas sp., a new species isolated from pork steak.</title>
        <authorList>
            <person name="Heidler von Heilborn D."/>
        </authorList>
    </citation>
    <scope>NUCLEOTIDE SEQUENCE [LARGE SCALE GENOMIC DNA]</scope>
    <source>
        <strain evidence="3">S8-3T</strain>
    </source>
</reference>
<dbReference type="Gene3D" id="1.20.1440.110">
    <property type="entry name" value="acylaminoacyl peptidase"/>
    <property type="match status" value="1"/>
</dbReference>
<dbReference type="PANTHER" id="PTHR22946">
    <property type="entry name" value="DIENELACTONE HYDROLASE DOMAIN-CONTAINING PROTEIN-RELATED"/>
    <property type="match status" value="1"/>
</dbReference>
<dbReference type="KEGG" id="spap:H3Z74_06215"/>
<protein>
    <submittedName>
        <fullName evidence="2">Alpha/beta fold hydrolase</fullName>
    </submittedName>
</protein>
<accession>A0A7H0LM76</accession>
<dbReference type="Gene3D" id="3.40.50.1820">
    <property type="entry name" value="alpha/beta hydrolase"/>
    <property type="match status" value="1"/>
</dbReference>
<dbReference type="InterPro" id="IPR029058">
    <property type="entry name" value="AB_hydrolase_fold"/>
</dbReference>